<name>A0A917G969_9BACI</name>
<feature type="transmembrane region" description="Helical" evidence="1">
    <location>
        <begin position="176"/>
        <end position="196"/>
    </location>
</feature>
<reference evidence="2" key="1">
    <citation type="journal article" date="2014" name="Int. J. Syst. Evol. Microbiol.">
        <title>Complete genome sequence of Corynebacterium casei LMG S-19264T (=DSM 44701T), isolated from a smear-ripened cheese.</title>
        <authorList>
            <consortium name="US DOE Joint Genome Institute (JGI-PGF)"/>
            <person name="Walter F."/>
            <person name="Albersmeier A."/>
            <person name="Kalinowski J."/>
            <person name="Ruckert C."/>
        </authorList>
    </citation>
    <scope>NUCLEOTIDE SEQUENCE</scope>
    <source>
        <strain evidence="2">CGMCC 1.15760</strain>
    </source>
</reference>
<evidence type="ECO:0000313" key="2">
    <source>
        <dbReference type="EMBL" id="GGG30431.1"/>
    </source>
</evidence>
<comment type="caution">
    <text evidence="2">The sequence shown here is derived from an EMBL/GenBank/DDBJ whole genome shotgun (WGS) entry which is preliminary data.</text>
</comment>
<reference evidence="2" key="2">
    <citation type="submission" date="2020-09" db="EMBL/GenBank/DDBJ databases">
        <authorList>
            <person name="Sun Q."/>
            <person name="Zhou Y."/>
        </authorList>
    </citation>
    <scope>NUCLEOTIDE SEQUENCE</scope>
    <source>
        <strain evidence="2">CGMCC 1.15760</strain>
    </source>
</reference>
<sequence length="203" mass="24158">MRNAEKIQKTKLKHYLRYIFISIIVVQQVLLYSWYAMNHEWYASDALPLYPCRLTTLLVLMMLIIKRPLLLSFTFYWGLIGAFLALLSPETGQLGFPNAMFIQFFMGHSALFLGVIYLAILFQFTVNEKALYKVYRQSLVYFGLLLMINTTFNTNYAYLRELPPSVFLNWVPSYPWYIPIEIAVIFILFYLLYYVCQKWQREI</sequence>
<dbReference type="Pfam" id="PF14808">
    <property type="entry name" value="TMEM164"/>
    <property type="match status" value="1"/>
</dbReference>
<feature type="transmembrane region" description="Helical" evidence="1">
    <location>
        <begin position="138"/>
        <end position="156"/>
    </location>
</feature>
<dbReference type="NCBIfam" id="TIGR02206">
    <property type="entry name" value="intg_mem_TP0381"/>
    <property type="match status" value="1"/>
</dbReference>
<keyword evidence="1" id="KW-1133">Transmembrane helix</keyword>
<dbReference type="AlphaFoldDB" id="A0A917G969"/>
<keyword evidence="1" id="KW-0472">Membrane</keyword>
<proteinExistence type="predicted"/>
<evidence type="ECO:0000256" key="1">
    <source>
        <dbReference type="SAM" id="Phobius"/>
    </source>
</evidence>
<gene>
    <name evidence="2" type="ORF">GCM10007425_26320</name>
</gene>
<dbReference type="EMBL" id="BMJT01000009">
    <property type="protein sequence ID" value="GGG30431.1"/>
    <property type="molecule type" value="Genomic_DNA"/>
</dbReference>
<evidence type="ECO:0008006" key="4">
    <source>
        <dbReference type="Google" id="ProtNLM"/>
    </source>
</evidence>
<dbReference type="InterPro" id="IPR011737">
    <property type="entry name" value="CHP02206_TP0381"/>
</dbReference>
<dbReference type="Proteomes" id="UP000616608">
    <property type="component" value="Unassembled WGS sequence"/>
</dbReference>
<accession>A0A917G969</accession>
<evidence type="ECO:0000313" key="3">
    <source>
        <dbReference type="Proteomes" id="UP000616608"/>
    </source>
</evidence>
<keyword evidence="1" id="KW-0812">Transmembrane</keyword>
<organism evidence="2 3">
    <name type="scientific">Lysinibacillus alkalisoli</name>
    <dbReference type="NCBI Taxonomy" id="1911548"/>
    <lineage>
        <taxon>Bacteria</taxon>
        <taxon>Bacillati</taxon>
        <taxon>Bacillota</taxon>
        <taxon>Bacilli</taxon>
        <taxon>Bacillales</taxon>
        <taxon>Bacillaceae</taxon>
        <taxon>Lysinibacillus</taxon>
    </lineage>
</organism>
<feature type="transmembrane region" description="Helical" evidence="1">
    <location>
        <begin position="100"/>
        <end position="126"/>
    </location>
</feature>
<feature type="transmembrane region" description="Helical" evidence="1">
    <location>
        <begin position="15"/>
        <end position="35"/>
    </location>
</feature>
<protein>
    <recommendedName>
        <fullName evidence="4">TIGR02206 family membrane protein</fullName>
    </recommendedName>
</protein>
<feature type="transmembrane region" description="Helical" evidence="1">
    <location>
        <begin position="47"/>
        <end position="65"/>
    </location>
</feature>
<feature type="transmembrane region" description="Helical" evidence="1">
    <location>
        <begin position="70"/>
        <end position="88"/>
    </location>
</feature>
<keyword evidence="3" id="KW-1185">Reference proteome</keyword>